<dbReference type="SUPFAM" id="SSF48726">
    <property type="entry name" value="Immunoglobulin"/>
    <property type="match status" value="1"/>
</dbReference>
<proteinExistence type="predicted"/>
<keyword evidence="3" id="KW-0472">Membrane</keyword>
<dbReference type="Proteomes" id="UP001488805">
    <property type="component" value="Unassembled WGS sequence"/>
</dbReference>
<evidence type="ECO:0000256" key="3">
    <source>
        <dbReference type="SAM" id="Phobius"/>
    </source>
</evidence>
<comment type="caution">
    <text evidence="6">The sequence shown here is derived from an EMBL/GenBank/DDBJ whole genome shotgun (WGS) entry which is preliminary data.</text>
</comment>
<dbReference type="SMART" id="SM00409">
    <property type="entry name" value="IG"/>
    <property type="match status" value="1"/>
</dbReference>
<dbReference type="Gene3D" id="2.60.40.10">
    <property type="entry name" value="Immunoglobulins"/>
    <property type="match status" value="1"/>
</dbReference>
<protein>
    <recommendedName>
        <fullName evidence="5">Ig-like domain-containing protein</fullName>
    </recommendedName>
</protein>
<dbReference type="InterPro" id="IPR013783">
    <property type="entry name" value="Ig-like_fold"/>
</dbReference>
<gene>
    <name evidence="6" type="ORF">VZT92_021927</name>
</gene>
<feature type="region of interest" description="Disordered" evidence="2">
    <location>
        <begin position="201"/>
        <end position="253"/>
    </location>
</feature>
<feature type="region of interest" description="Disordered" evidence="2">
    <location>
        <begin position="77"/>
        <end position="107"/>
    </location>
</feature>
<feature type="domain" description="Ig-like" evidence="5">
    <location>
        <begin position="22"/>
        <end position="133"/>
    </location>
</feature>
<feature type="signal peptide" evidence="4">
    <location>
        <begin position="1"/>
        <end position="20"/>
    </location>
</feature>
<feature type="compositionally biased region" description="Polar residues" evidence="2">
    <location>
        <begin position="77"/>
        <end position="89"/>
    </location>
</feature>
<name>A0AAW1EAE8_ZOAVI</name>
<keyword evidence="1" id="KW-0393">Immunoglobulin domain</keyword>
<keyword evidence="7" id="KW-1185">Reference proteome</keyword>
<organism evidence="6 7">
    <name type="scientific">Zoarces viviparus</name>
    <name type="common">Viviparous eelpout</name>
    <name type="synonym">Blennius viviparus</name>
    <dbReference type="NCBI Taxonomy" id="48416"/>
    <lineage>
        <taxon>Eukaryota</taxon>
        <taxon>Metazoa</taxon>
        <taxon>Chordata</taxon>
        <taxon>Craniata</taxon>
        <taxon>Vertebrata</taxon>
        <taxon>Euteleostomi</taxon>
        <taxon>Actinopterygii</taxon>
        <taxon>Neopterygii</taxon>
        <taxon>Teleostei</taxon>
        <taxon>Neoteleostei</taxon>
        <taxon>Acanthomorphata</taxon>
        <taxon>Eupercaria</taxon>
        <taxon>Perciformes</taxon>
        <taxon>Cottioidei</taxon>
        <taxon>Zoarcales</taxon>
        <taxon>Zoarcidae</taxon>
        <taxon>Zoarcinae</taxon>
        <taxon>Zoarces</taxon>
    </lineage>
</organism>
<dbReference type="GO" id="GO:0030183">
    <property type="term" value="P:B cell differentiation"/>
    <property type="evidence" value="ECO:0007669"/>
    <property type="project" value="TreeGrafter"/>
</dbReference>
<dbReference type="InterPro" id="IPR036179">
    <property type="entry name" value="Ig-like_dom_sf"/>
</dbReference>
<dbReference type="InterPro" id="IPR013106">
    <property type="entry name" value="Ig_V-set"/>
</dbReference>
<accession>A0AAW1EAE8</accession>
<dbReference type="InterPro" id="IPR003599">
    <property type="entry name" value="Ig_sub"/>
</dbReference>
<feature type="compositionally biased region" description="Basic and acidic residues" evidence="2">
    <location>
        <begin position="243"/>
        <end position="253"/>
    </location>
</feature>
<dbReference type="Pfam" id="PF07686">
    <property type="entry name" value="V-set"/>
    <property type="match status" value="1"/>
</dbReference>
<dbReference type="GO" id="GO:0019815">
    <property type="term" value="C:B cell receptor complex"/>
    <property type="evidence" value="ECO:0007669"/>
    <property type="project" value="TreeGrafter"/>
</dbReference>
<keyword evidence="3" id="KW-1133">Transmembrane helix</keyword>
<feature type="chain" id="PRO_5043867057" description="Ig-like domain-containing protein" evidence="4">
    <location>
        <begin position="21"/>
        <end position="253"/>
    </location>
</feature>
<dbReference type="GO" id="GO:0050853">
    <property type="term" value="P:B cell receptor signaling pathway"/>
    <property type="evidence" value="ECO:0007669"/>
    <property type="project" value="TreeGrafter"/>
</dbReference>
<sequence length="253" mass="28602">MEMWLKRSALVLLTAALVISDQTLVILNETRTTVKVPLGSSVNFQCRLQIEPGSLRVIWFLNPSSFESPNFAKTTFNKSAKNPSSVSNKTKQDYKDEGQDTEGPWPSYTLSNASDQDSGWYFCRVIKDIPTLNYINSSGTEVVITKSKENTTYPATVAPIDNFTLNDQWMWITLGVSSGILIVLVLLVICVLLRRRRRRSREEDPVYANTRPVAKKQPSPRPGMDHLKAVSSSQNPRNLSPGRKYDEGKRRYK</sequence>
<dbReference type="GO" id="GO:0009897">
    <property type="term" value="C:external side of plasma membrane"/>
    <property type="evidence" value="ECO:0007669"/>
    <property type="project" value="TreeGrafter"/>
</dbReference>
<keyword evidence="4" id="KW-0732">Signal</keyword>
<evidence type="ECO:0000313" key="6">
    <source>
        <dbReference type="EMBL" id="KAK9519182.1"/>
    </source>
</evidence>
<evidence type="ECO:0000259" key="5">
    <source>
        <dbReference type="PROSITE" id="PS50835"/>
    </source>
</evidence>
<evidence type="ECO:0000256" key="1">
    <source>
        <dbReference type="ARBA" id="ARBA00023319"/>
    </source>
</evidence>
<evidence type="ECO:0000256" key="4">
    <source>
        <dbReference type="SAM" id="SignalP"/>
    </source>
</evidence>
<dbReference type="InterPro" id="IPR007110">
    <property type="entry name" value="Ig-like_dom"/>
</dbReference>
<evidence type="ECO:0000313" key="7">
    <source>
        <dbReference type="Proteomes" id="UP001488805"/>
    </source>
</evidence>
<evidence type="ECO:0000256" key="2">
    <source>
        <dbReference type="SAM" id="MobiDB-lite"/>
    </source>
</evidence>
<feature type="transmembrane region" description="Helical" evidence="3">
    <location>
        <begin position="169"/>
        <end position="193"/>
    </location>
</feature>
<dbReference type="EMBL" id="JBCEZU010000434">
    <property type="protein sequence ID" value="KAK9519182.1"/>
    <property type="molecule type" value="Genomic_DNA"/>
</dbReference>
<keyword evidence="3" id="KW-0812">Transmembrane</keyword>
<dbReference type="AlphaFoldDB" id="A0AAW1EAE8"/>
<dbReference type="PROSITE" id="PS50835">
    <property type="entry name" value="IG_LIKE"/>
    <property type="match status" value="1"/>
</dbReference>
<reference evidence="6 7" key="1">
    <citation type="journal article" date="2024" name="Genome Biol. Evol.">
        <title>Chromosome-level genome assembly of the viviparous eelpout Zoarces viviparus.</title>
        <authorList>
            <person name="Fuhrmann N."/>
            <person name="Brasseur M.V."/>
            <person name="Bakowski C.E."/>
            <person name="Podsiadlowski L."/>
            <person name="Prost S."/>
            <person name="Krehenwinkel H."/>
            <person name="Mayer C."/>
        </authorList>
    </citation>
    <scope>NUCLEOTIDE SEQUENCE [LARGE SCALE GENOMIC DNA]</scope>
    <source>
        <strain evidence="6">NO-MEL_2022_Ind0_liver</strain>
    </source>
</reference>
<dbReference type="PANTHER" id="PTHR14334">
    <property type="entry name" value="B-CELL ANTIGEN RECEPTOR COMPLEX-ASSOCIATED PROTEIN"/>
    <property type="match status" value="1"/>
</dbReference>